<feature type="region of interest" description="Disordered" evidence="1">
    <location>
        <begin position="103"/>
        <end position="201"/>
    </location>
</feature>
<feature type="compositionally biased region" description="Basic and acidic residues" evidence="1">
    <location>
        <begin position="125"/>
        <end position="140"/>
    </location>
</feature>
<evidence type="ECO:0000313" key="2">
    <source>
        <dbReference type="EMBL" id="PIY95542.1"/>
    </source>
</evidence>
<evidence type="ECO:0000256" key="1">
    <source>
        <dbReference type="SAM" id="MobiDB-lite"/>
    </source>
</evidence>
<dbReference type="Proteomes" id="UP000230238">
    <property type="component" value="Unassembled WGS sequence"/>
</dbReference>
<feature type="compositionally biased region" description="Basic and acidic residues" evidence="1">
    <location>
        <begin position="158"/>
        <end position="201"/>
    </location>
</feature>
<proteinExistence type="predicted"/>
<sequence length="228" mass="25644">MITKFFKFSKLRNEKSLSNIAVGEARGTCPPETSGGYELKRAGIVALLAGRDGCSLVRTETTRWSAGRRCRVAAEPLTPETLCERVGNKPDDNGQRHRNETRIAVPEDEAPDSSKSHPLQNDGNPVREDGQEAVAEKAPEDPTGPRNPVELHFAQGVENDRGDRQNPYGDNERVHIPPREEDVGHRHHEADHEVEQQHEDRYRTARQLPGEVPDLLSHFHFVSPFLWL</sequence>
<accession>A0A2M7RG61</accession>
<reference evidence="3" key="1">
    <citation type="submission" date="2017-09" db="EMBL/GenBank/DDBJ databases">
        <title>Depth-based differentiation of microbial function through sediment-hosted aquifers and enrichment of novel symbionts in the deep terrestrial subsurface.</title>
        <authorList>
            <person name="Probst A.J."/>
            <person name="Ladd B."/>
            <person name="Jarett J.K."/>
            <person name="Geller-Mcgrath D.E."/>
            <person name="Sieber C.M.K."/>
            <person name="Emerson J.B."/>
            <person name="Anantharaman K."/>
            <person name="Thomas B.C."/>
            <person name="Malmstrom R."/>
            <person name="Stieglmeier M."/>
            <person name="Klingl A."/>
            <person name="Woyke T."/>
            <person name="Ryan C.M."/>
            <person name="Banfield J.F."/>
        </authorList>
    </citation>
    <scope>NUCLEOTIDE SEQUENCE [LARGE SCALE GENOMIC DNA]</scope>
</reference>
<evidence type="ECO:0000313" key="3">
    <source>
        <dbReference type="Proteomes" id="UP000230238"/>
    </source>
</evidence>
<dbReference type="EMBL" id="PFME01000041">
    <property type="protein sequence ID" value="PIY95542.1"/>
    <property type="molecule type" value="Genomic_DNA"/>
</dbReference>
<organism evidence="2 3">
    <name type="scientific">Candidatus Jorgensenbacteria bacterium CG_4_10_14_0_8_um_filter_39_13</name>
    <dbReference type="NCBI Taxonomy" id="1974589"/>
    <lineage>
        <taxon>Bacteria</taxon>
        <taxon>Candidatus Joergenseniibacteriota</taxon>
    </lineage>
</organism>
<dbReference type="AlphaFoldDB" id="A0A2M7RG61"/>
<name>A0A2M7RG61_9BACT</name>
<gene>
    <name evidence="2" type="ORF">COY65_02975</name>
</gene>
<protein>
    <submittedName>
        <fullName evidence="2">Uncharacterized protein</fullName>
    </submittedName>
</protein>
<comment type="caution">
    <text evidence="2">The sequence shown here is derived from an EMBL/GenBank/DDBJ whole genome shotgun (WGS) entry which is preliminary data.</text>
</comment>